<name>A0A8K0W548_9PLEO</name>
<dbReference type="PANTHER" id="PTHR31595">
    <property type="entry name" value="LONG-CHAIN-ALCOHOL O-FATTY-ACYLTRANSFERASE 3-RELATED"/>
    <property type="match status" value="1"/>
</dbReference>
<dbReference type="GO" id="GO:0008374">
    <property type="term" value="F:O-acyltransferase activity"/>
    <property type="evidence" value="ECO:0007669"/>
    <property type="project" value="InterPro"/>
</dbReference>
<dbReference type="PANTHER" id="PTHR31595:SF57">
    <property type="entry name" value="OS04G0481900 PROTEIN"/>
    <property type="match status" value="1"/>
</dbReference>
<evidence type="ECO:0000256" key="3">
    <source>
        <dbReference type="ARBA" id="ARBA00007282"/>
    </source>
</evidence>
<dbReference type="AlphaFoldDB" id="A0A8K0W548"/>
<dbReference type="InterPro" id="IPR044851">
    <property type="entry name" value="Wax_synthase"/>
</dbReference>
<organism evidence="10 11">
    <name type="scientific">Paraphoma chrysanthemicola</name>
    <dbReference type="NCBI Taxonomy" id="798071"/>
    <lineage>
        <taxon>Eukaryota</taxon>
        <taxon>Fungi</taxon>
        <taxon>Dikarya</taxon>
        <taxon>Ascomycota</taxon>
        <taxon>Pezizomycotina</taxon>
        <taxon>Dothideomycetes</taxon>
        <taxon>Pleosporomycetidae</taxon>
        <taxon>Pleosporales</taxon>
        <taxon>Pleosporineae</taxon>
        <taxon>Phaeosphaeriaceae</taxon>
        <taxon>Paraphoma</taxon>
    </lineage>
</organism>
<protein>
    <submittedName>
        <fullName evidence="10">Membrane bound O-acyl transferase family-domain-containing protein</fullName>
    </submittedName>
</protein>
<dbReference type="Pfam" id="PF13813">
    <property type="entry name" value="MBOAT_2"/>
    <property type="match status" value="1"/>
</dbReference>
<keyword evidence="4 10" id="KW-0808">Transferase</keyword>
<feature type="transmembrane region" description="Helical" evidence="8">
    <location>
        <begin position="56"/>
        <end position="76"/>
    </location>
</feature>
<evidence type="ECO:0000256" key="4">
    <source>
        <dbReference type="ARBA" id="ARBA00022679"/>
    </source>
</evidence>
<evidence type="ECO:0000259" key="9">
    <source>
        <dbReference type="Pfam" id="PF13813"/>
    </source>
</evidence>
<evidence type="ECO:0000256" key="7">
    <source>
        <dbReference type="ARBA" id="ARBA00023136"/>
    </source>
</evidence>
<evidence type="ECO:0000256" key="8">
    <source>
        <dbReference type="SAM" id="Phobius"/>
    </source>
</evidence>
<dbReference type="InterPro" id="IPR032805">
    <property type="entry name" value="Wax_synthase_dom"/>
</dbReference>
<evidence type="ECO:0000256" key="6">
    <source>
        <dbReference type="ARBA" id="ARBA00022989"/>
    </source>
</evidence>
<sequence>MHPIVYLIAEVVLTVLIIGFTQPHSHLRPVGLLLVMLCVTRCIPGCMPYMVRTPWAALVGGYSVTYLYHYMDIALLSRWSFASDAPISGLLRPTTDTASAQENSTSSSPPSMWARLKFGIKLTTSFRFVGTRYEARNTPRAATKSSREFRRRTFITIVLSYVVLDFINAQNDPAIASRFLTLKNIPLLARLHEVTLEESVIRIFTVIAAAVGLTCVQGGIYHVFALLAVSLGISEPADWPPFYGSISEAYMLRRFWDICWHQTNTRKFSSIAHYTTHVVFRLPRGTALARYTRLLIAFMSSGIMHLVIDLASGVTLHDSGAMRFFMLQAVGLIFEDCIVRLYDRVPVSMQLPKTLAKALGFICVSIFLVWSVPAYMYPMMWRGNQGMQDSTIPYSFFGPEAERGKALSLLSIFSAFAFLA</sequence>
<dbReference type="OrthoDB" id="1077582at2759"/>
<proteinExistence type="inferred from homology"/>
<dbReference type="Proteomes" id="UP000813461">
    <property type="component" value="Unassembled WGS sequence"/>
</dbReference>
<accession>A0A8K0W548</accession>
<evidence type="ECO:0000313" key="10">
    <source>
        <dbReference type="EMBL" id="KAH7096037.1"/>
    </source>
</evidence>
<evidence type="ECO:0000256" key="2">
    <source>
        <dbReference type="ARBA" id="ARBA00005179"/>
    </source>
</evidence>
<comment type="pathway">
    <text evidence="2">Secondary metabolite biosynthesis.</text>
</comment>
<evidence type="ECO:0000256" key="5">
    <source>
        <dbReference type="ARBA" id="ARBA00022692"/>
    </source>
</evidence>
<evidence type="ECO:0000256" key="1">
    <source>
        <dbReference type="ARBA" id="ARBA00004141"/>
    </source>
</evidence>
<evidence type="ECO:0000313" key="11">
    <source>
        <dbReference type="Proteomes" id="UP000813461"/>
    </source>
</evidence>
<feature type="transmembrane region" description="Helical" evidence="8">
    <location>
        <begin position="30"/>
        <end position="50"/>
    </location>
</feature>
<keyword evidence="5 8" id="KW-0812">Transmembrane</keyword>
<feature type="domain" description="Wax synthase" evidence="9">
    <location>
        <begin position="239"/>
        <end position="327"/>
    </location>
</feature>
<keyword evidence="7 8" id="KW-0472">Membrane</keyword>
<feature type="transmembrane region" description="Helical" evidence="8">
    <location>
        <begin position="6"/>
        <end position="23"/>
    </location>
</feature>
<dbReference type="GO" id="GO:0016020">
    <property type="term" value="C:membrane"/>
    <property type="evidence" value="ECO:0007669"/>
    <property type="project" value="UniProtKB-SubCell"/>
</dbReference>
<feature type="transmembrane region" description="Helical" evidence="8">
    <location>
        <begin position="354"/>
        <end position="377"/>
    </location>
</feature>
<dbReference type="GO" id="GO:0006629">
    <property type="term" value="P:lipid metabolic process"/>
    <property type="evidence" value="ECO:0007669"/>
    <property type="project" value="InterPro"/>
</dbReference>
<comment type="similarity">
    <text evidence="3">Belongs to the wax synthase family.</text>
</comment>
<feature type="transmembrane region" description="Helical" evidence="8">
    <location>
        <begin position="291"/>
        <end position="312"/>
    </location>
</feature>
<comment type="subcellular location">
    <subcellularLocation>
        <location evidence="1">Membrane</location>
        <topology evidence="1">Multi-pass membrane protein</topology>
    </subcellularLocation>
</comment>
<dbReference type="EMBL" id="JAGMVJ010000001">
    <property type="protein sequence ID" value="KAH7096037.1"/>
    <property type="molecule type" value="Genomic_DNA"/>
</dbReference>
<feature type="transmembrane region" description="Helical" evidence="8">
    <location>
        <begin position="324"/>
        <end position="342"/>
    </location>
</feature>
<reference evidence="10" key="1">
    <citation type="journal article" date="2021" name="Nat. Commun.">
        <title>Genetic determinants of endophytism in the Arabidopsis root mycobiome.</title>
        <authorList>
            <person name="Mesny F."/>
            <person name="Miyauchi S."/>
            <person name="Thiergart T."/>
            <person name="Pickel B."/>
            <person name="Atanasova L."/>
            <person name="Karlsson M."/>
            <person name="Huettel B."/>
            <person name="Barry K.W."/>
            <person name="Haridas S."/>
            <person name="Chen C."/>
            <person name="Bauer D."/>
            <person name="Andreopoulos W."/>
            <person name="Pangilinan J."/>
            <person name="LaButti K."/>
            <person name="Riley R."/>
            <person name="Lipzen A."/>
            <person name="Clum A."/>
            <person name="Drula E."/>
            <person name="Henrissat B."/>
            <person name="Kohler A."/>
            <person name="Grigoriev I.V."/>
            <person name="Martin F.M."/>
            <person name="Hacquard S."/>
        </authorList>
    </citation>
    <scope>NUCLEOTIDE SEQUENCE</scope>
    <source>
        <strain evidence="10">MPI-SDFR-AT-0120</strain>
    </source>
</reference>
<comment type="caution">
    <text evidence="10">The sequence shown here is derived from an EMBL/GenBank/DDBJ whole genome shotgun (WGS) entry which is preliminary data.</text>
</comment>
<keyword evidence="11" id="KW-1185">Reference proteome</keyword>
<gene>
    <name evidence="10" type="ORF">FB567DRAFT_587316</name>
</gene>
<keyword evidence="6 8" id="KW-1133">Transmembrane helix</keyword>